<feature type="coiled-coil region" evidence="6">
    <location>
        <begin position="399"/>
        <end position="530"/>
    </location>
</feature>
<dbReference type="Gene3D" id="1.10.238.10">
    <property type="entry name" value="EF-hand"/>
    <property type="match status" value="1"/>
</dbReference>
<dbReference type="Pfam" id="PF02234">
    <property type="entry name" value="CDI"/>
    <property type="match status" value="1"/>
</dbReference>
<feature type="region of interest" description="Disordered" evidence="7">
    <location>
        <begin position="120"/>
        <end position="256"/>
    </location>
</feature>
<evidence type="ECO:0000256" key="7">
    <source>
        <dbReference type="SAM" id="MobiDB-lite"/>
    </source>
</evidence>
<dbReference type="GO" id="GO:0005525">
    <property type="term" value="F:GTP binding"/>
    <property type="evidence" value="ECO:0007669"/>
    <property type="project" value="UniProtKB-KW"/>
</dbReference>
<keyword evidence="2" id="KW-0547">Nucleotide-binding</keyword>
<keyword evidence="10" id="KW-1185">Reference proteome</keyword>
<evidence type="ECO:0000256" key="2">
    <source>
        <dbReference type="ARBA" id="ARBA00022741"/>
    </source>
</evidence>
<keyword evidence="4" id="KW-0342">GTP-binding</keyword>
<dbReference type="SMART" id="SM00173">
    <property type="entry name" value="RAS"/>
    <property type="match status" value="1"/>
</dbReference>
<dbReference type="PRINTS" id="PR00449">
    <property type="entry name" value="RASTRNSFRMNG"/>
</dbReference>
<gene>
    <name evidence="9" type="primary">RAB44</name>
    <name evidence="9" type="ORF">AV530_019121</name>
</gene>
<dbReference type="InterPro" id="IPR002048">
    <property type="entry name" value="EF_hand_dom"/>
</dbReference>
<evidence type="ECO:0000256" key="3">
    <source>
        <dbReference type="ARBA" id="ARBA00023013"/>
    </source>
</evidence>
<dbReference type="SMART" id="SM00176">
    <property type="entry name" value="RAN"/>
    <property type="match status" value="1"/>
</dbReference>
<keyword evidence="3" id="KW-0649">Protein kinase inhibitor</keyword>
<dbReference type="Pfam" id="PF00071">
    <property type="entry name" value="Ras"/>
    <property type="match status" value="1"/>
</dbReference>
<dbReference type="EMBL" id="LSYS01001493">
    <property type="protein sequence ID" value="OPJ89018.1"/>
    <property type="molecule type" value="Genomic_DNA"/>
</dbReference>
<evidence type="ECO:0000256" key="5">
    <source>
        <dbReference type="ARBA" id="ARBA00023288"/>
    </source>
</evidence>
<dbReference type="InterPro" id="IPR003175">
    <property type="entry name" value="CDI_dom"/>
</dbReference>
<dbReference type="NCBIfam" id="TIGR00231">
    <property type="entry name" value="small_GTP"/>
    <property type="match status" value="1"/>
</dbReference>
<dbReference type="SMART" id="SM00175">
    <property type="entry name" value="RAB"/>
    <property type="match status" value="1"/>
</dbReference>
<dbReference type="Gene3D" id="3.40.50.300">
    <property type="entry name" value="P-loop containing nucleotide triphosphate hydrolases"/>
    <property type="match status" value="1"/>
</dbReference>
<dbReference type="STRING" id="372326.A0A1V4KXG7"/>
<dbReference type="PANTHER" id="PTHR47977">
    <property type="entry name" value="RAS-RELATED PROTEIN RAB"/>
    <property type="match status" value="1"/>
</dbReference>
<feature type="compositionally biased region" description="Acidic residues" evidence="7">
    <location>
        <begin position="677"/>
        <end position="686"/>
    </location>
</feature>
<dbReference type="GO" id="GO:0051726">
    <property type="term" value="P:regulation of cell cycle"/>
    <property type="evidence" value="ECO:0007669"/>
    <property type="project" value="InterPro"/>
</dbReference>
<dbReference type="InterPro" id="IPR050227">
    <property type="entry name" value="Rab"/>
</dbReference>
<dbReference type="SMART" id="SM00174">
    <property type="entry name" value="RHO"/>
    <property type="match status" value="1"/>
</dbReference>
<dbReference type="InterPro" id="IPR005225">
    <property type="entry name" value="Small_GTP-bd"/>
</dbReference>
<protein>
    <submittedName>
        <fullName evidence="9">Ras-related protein Rab-44 isoform B</fullName>
    </submittedName>
</protein>
<feature type="domain" description="EF-hand" evidence="8">
    <location>
        <begin position="294"/>
        <end position="329"/>
    </location>
</feature>
<dbReference type="PROSITE" id="PS51419">
    <property type="entry name" value="RAB"/>
    <property type="match status" value="1"/>
</dbReference>
<dbReference type="Proteomes" id="UP000190648">
    <property type="component" value="Unassembled WGS sequence"/>
</dbReference>
<reference evidence="9 10" key="1">
    <citation type="submission" date="2016-02" db="EMBL/GenBank/DDBJ databases">
        <title>Band-tailed pigeon sequencing and assembly.</title>
        <authorList>
            <person name="Soares A.E."/>
            <person name="Novak B.J."/>
            <person name="Rice E.S."/>
            <person name="O'Connell B."/>
            <person name="Chang D."/>
            <person name="Weber S."/>
            <person name="Shapiro B."/>
        </authorList>
    </citation>
    <scope>NUCLEOTIDE SEQUENCE [LARGE SCALE GENOMIC DNA]</scope>
    <source>
        <strain evidence="9">BTP2013</strain>
        <tissue evidence="9">Blood</tissue>
    </source>
</reference>
<dbReference type="PROSITE" id="PS51421">
    <property type="entry name" value="RAS"/>
    <property type="match status" value="1"/>
</dbReference>
<feature type="region of interest" description="Disordered" evidence="7">
    <location>
        <begin position="1"/>
        <end position="26"/>
    </location>
</feature>
<dbReference type="PROSITE" id="PS50222">
    <property type="entry name" value="EF_HAND_2"/>
    <property type="match status" value="1"/>
</dbReference>
<dbReference type="Gene3D" id="4.10.365.10">
    <property type="entry name" value="p27"/>
    <property type="match status" value="1"/>
</dbReference>
<evidence type="ECO:0000313" key="10">
    <source>
        <dbReference type="Proteomes" id="UP000190648"/>
    </source>
</evidence>
<dbReference type="InterPro" id="IPR044898">
    <property type="entry name" value="CDI_dom_sf"/>
</dbReference>
<dbReference type="AlphaFoldDB" id="A0A1V4KXG7"/>
<dbReference type="InterPro" id="IPR027417">
    <property type="entry name" value="P-loop_NTPase"/>
</dbReference>
<evidence type="ECO:0000256" key="6">
    <source>
        <dbReference type="SAM" id="Coils"/>
    </source>
</evidence>
<feature type="compositionally biased region" description="Polar residues" evidence="7">
    <location>
        <begin position="844"/>
        <end position="854"/>
    </location>
</feature>
<evidence type="ECO:0000259" key="8">
    <source>
        <dbReference type="PROSITE" id="PS50222"/>
    </source>
</evidence>
<keyword evidence="6" id="KW-0175">Coiled coil</keyword>
<dbReference type="InterPro" id="IPR001806">
    <property type="entry name" value="Small_GTPase"/>
</dbReference>
<evidence type="ECO:0000256" key="4">
    <source>
        <dbReference type="ARBA" id="ARBA00023134"/>
    </source>
</evidence>
<accession>A0A1V4KXG7</accession>
<dbReference type="GO" id="GO:0005509">
    <property type="term" value="F:calcium ion binding"/>
    <property type="evidence" value="ECO:0007669"/>
    <property type="project" value="InterPro"/>
</dbReference>
<organism evidence="9 10">
    <name type="scientific">Patagioenas fasciata monilis</name>
    <dbReference type="NCBI Taxonomy" id="372326"/>
    <lineage>
        <taxon>Eukaryota</taxon>
        <taxon>Metazoa</taxon>
        <taxon>Chordata</taxon>
        <taxon>Craniata</taxon>
        <taxon>Vertebrata</taxon>
        <taxon>Euteleostomi</taxon>
        <taxon>Archelosauria</taxon>
        <taxon>Archosauria</taxon>
        <taxon>Dinosauria</taxon>
        <taxon>Saurischia</taxon>
        <taxon>Theropoda</taxon>
        <taxon>Coelurosauria</taxon>
        <taxon>Aves</taxon>
        <taxon>Neognathae</taxon>
        <taxon>Neoaves</taxon>
        <taxon>Columbimorphae</taxon>
        <taxon>Columbiformes</taxon>
        <taxon>Columbidae</taxon>
        <taxon>Patagioenas</taxon>
    </lineage>
</organism>
<dbReference type="CDD" id="cd00154">
    <property type="entry name" value="Rab"/>
    <property type="match status" value="1"/>
</dbReference>
<dbReference type="SUPFAM" id="SSF52540">
    <property type="entry name" value="P-loop containing nucleoside triphosphate hydrolases"/>
    <property type="match status" value="1"/>
</dbReference>
<comment type="similarity">
    <text evidence="1">Belongs to the CDI family.</text>
</comment>
<name>A0A1V4KXG7_PATFA</name>
<dbReference type="FunFam" id="3.40.50.300:FF:001129">
    <property type="entry name" value="ras-related protein Rab-44 isoform X2"/>
    <property type="match status" value="1"/>
</dbReference>
<feature type="region of interest" description="Disordered" evidence="7">
    <location>
        <begin position="655"/>
        <end position="696"/>
    </location>
</feature>
<dbReference type="OrthoDB" id="9989112at2759"/>
<dbReference type="SUPFAM" id="SSF47473">
    <property type="entry name" value="EF-hand"/>
    <property type="match status" value="1"/>
</dbReference>
<proteinExistence type="inferred from homology"/>
<evidence type="ECO:0000313" key="9">
    <source>
        <dbReference type="EMBL" id="OPJ89018.1"/>
    </source>
</evidence>
<dbReference type="GO" id="GO:0004861">
    <property type="term" value="F:cyclin-dependent protein serine/threonine kinase inhibitor activity"/>
    <property type="evidence" value="ECO:0007669"/>
    <property type="project" value="InterPro"/>
</dbReference>
<feature type="region of interest" description="Disordered" evidence="7">
    <location>
        <begin position="803"/>
        <end position="825"/>
    </location>
</feature>
<feature type="region of interest" description="Disordered" evidence="7">
    <location>
        <begin position="841"/>
        <end position="877"/>
    </location>
</feature>
<dbReference type="GO" id="GO:0005634">
    <property type="term" value="C:nucleus"/>
    <property type="evidence" value="ECO:0007669"/>
    <property type="project" value="InterPro"/>
</dbReference>
<feature type="compositionally biased region" description="Basic residues" evidence="7">
    <location>
        <begin position="222"/>
        <end position="235"/>
    </location>
</feature>
<sequence>MRGAAPGTGCRETRRPTMPLSQSRARQLPCSSKVCRNLFGPVDHDQLQNDFEDLLRQNLEEAQQRWNFDFETETPLEGHFKWERVFLDDQPPQEVHSLVKITGGESRSSLVHKVSPKGRLGRICPEESQQSSEIHRAGSPKSLKRGQSTIKDFYSSKRRIIPDKPKPKTQDESSGQVGCPRCGIRIPPGPGSPAAPCTPKLRVPLGPRGRIESGAMAERRAAGKSRRLGSSRRKQLYNSSNETPAPAPSPGEEPPWASEIAQRVQELLRERDKEQAGFITRSDMQKLQEEDFPCSTEELELIFDGLDAAGTGRLSTEEFTAGLRQFLSSQKAARDHRRRKTASRRVRLAIPSVMLEGVDSEEQRHFAAFMDQLGTDNVSEEQEIWQLWVKLRQDEPQLLGNLEEFLAKMRHRIQEARSKKEALEKILNKRVAEHEQEVQQLCETLEQQIQEERQRLQQESMARSHQHSVELQRALDASEREVQRLVTAQMELETRCRSLRSTEQATSAENRQLEESNRVLEDRLRLLHRQLQQTHEHLRTTRATVALEDVEEMGDRAVAELPGEVPLSPQMGPEKSEKHRSEMRIRLGSQSIKPKSTHQVVWEKLPAEISVLGAPRRASSTEEEPFPEFLKEERLSDQSSLLREMNEAIAALSKQLKPPALGAPPAPADAARHPQDDAEPQIEPEADTAHGTTPGGLRETLLGHIGHEVFEGDLKKGPTAAELRAPDVTQADVWQPGASGQVAQSELQEQADNVSLHTVSQQPVKLPHMVEMKQADGPSEHPKQEVPPASTLRIRGQQEGNDQLGMVLGDSSPGGAANSSTQPHQQLLGEQSGDLNFAPRQKQQEVGQNTSQEGKASAGEPGATAAGGAGAAPRGSPEVSLDPDHLFNVLFVGDSHVGKTSFLYRLHADTFNPHLTATVGLDYQVKNLIVDNRRFALRLWDSAGQERYRSITKQFFRKADGVVLMYDITSEYSFSDVRYWLSCIQEGAEDGVAILLLGNKTDCAAERQVPVEEGERLAKEHQLMFYECSAASGHNVSESMVSFIRLLKDHEDKLKNKAEEEPKPPQKKKGCCW</sequence>
<feature type="compositionally biased region" description="Basic and acidic residues" evidence="7">
    <location>
        <begin position="160"/>
        <end position="171"/>
    </location>
</feature>
<dbReference type="InterPro" id="IPR011992">
    <property type="entry name" value="EF-hand-dom_pair"/>
</dbReference>
<evidence type="ECO:0000256" key="1">
    <source>
        <dbReference type="ARBA" id="ARBA00006726"/>
    </source>
</evidence>
<comment type="caution">
    <text evidence="9">The sequence shown here is derived from an EMBL/GenBank/DDBJ whole genome shotgun (WGS) entry which is preliminary data.</text>
</comment>
<dbReference type="GO" id="GO:0003924">
    <property type="term" value="F:GTPase activity"/>
    <property type="evidence" value="ECO:0007669"/>
    <property type="project" value="InterPro"/>
</dbReference>
<keyword evidence="5" id="KW-0449">Lipoprotein</keyword>